<dbReference type="InterPro" id="IPR036465">
    <property type="entry name" value="vWFA_dom_sf"/>
</dbReference>
<dbReference type="KEGG" id="aser:Asera_59600"/>
<dbReference type="Pfam" id="PF05762">
    <property type="entry name" value="VWA_CoxE"/>
    <property type="match status" value="1"/>
</dbReference>
<evidence type="ECO:0000313" key="3">
    <source>
        <dbReference type="Proteomes" id="UP000680750"/>
    </source>
</evidence>
<dbReference type="PANTHER" id="PTHR39338">
    <property type="entry name" value="BLL5662 PROTEIN-RELATED"/>
    <property type="match status" value="1"/>
</dbReference>
<dbReference type="PANTHER" id="PTHR39338:SF6">
    <property type="entry name" value="BLL5662 PROTEIN"/>
    <property type="match status" value="1"/>
</dbReference>
<dbReference type="InterPro" id="IPR011195">
    <property type="entry name" value="UCP010256"/>
</dbReference>
<name>A0A810LBA4_9ACTN</name>
<dbReference type="Proteomes" id="UP000680750">
    <property type="component" value="Chromosome"/>
</dbReference>
<feature type="region of interest" description="Disordered" evidence="1">
    <location>
        <begin position="397"/>
        <end position="434"/>
    </location>
</feature>
<evidence type="ECO:0000256" key="1">
    <source>
        <dbReference type="SAM" id="MobiDB-lite"/>
    </source>
</evidence>
<evidence type="ECO:0000313" key="2">
    <source>
        <dbReference type="EMBL" id="BCJ31852.1"/>
    </source>
</evidence>
<organism evidence="2 3">
    <name type="scientific">Actinocatenispora sera</name>
    <dbReference type="NCBI Taxonomy" id="390989"/>
    <lineage>
        <taxon>Bacteria</taxon>
        <taxon>Bacillati</taxon>
        <taxon>Actinomycetota</taxon>
        <taxon>Actinomycetes</taxon>
        <taxon>Micromonosporales</taxon>
        <taxon>Micromonosporaceae</taxon>
        <taxon>Actinocatenispora</taxon>
    </lineage>
</organism>
<sequence length="434" mass="46188">MTDGPVPVLLRGVDRAAFAAGLTRQLRDRGVAVDLSAAGTFVRALAAHPPGTRTELYWTARIALVRRHSDLAAFDALFASLFADAGLGADPHARRRPLPSSDPFAAVPAPTAQAQDGGGLPWATLPAVVGGADRAPADGPAVPHRLPTAAAGLGDVPFEAFDERQLALLDAWLGAQLRALPTRRTRRRAVGRRGSRAALRETMARSRRTGWEPIELVRTRPVRRPRRLVLLCDVSRSMQAEATAYLALGRAFVRAADAEVFAFATGLTRLTPVLRRRSAVTAMAQATDAVGDRFGGTRIATNLRALLASRHADLVRGAIVLIGSDGWDSCPATELAAELARVRRRAHRILWINPRAGVPGFQPRVASMAAALPYCDRLLPGDTLTALRGVIDAVAECDRPAPGPTRGTARSTPRGRSAPMTSASISPPPVRTRG</sequence>
<dbReference type="SUPFAM" id="SSF53300">
    <property type="entry name" value="vWA-like"/>
    <property type="match status" value="1"/>
</dbReference>
<gene>
    <name evidence="2" type="ORF">Asera_59600</name>
</gene>
<evidence type="ECO:0008006" key="4">
    <source>
        <dbReference type="Google" id="ProtNLM"/>
    </source>
</evidence>
<dbReference type="CDD" id="cd00198">
    <property type="entry name" value="vWFA"/>
    <property type="match status" value="1"/>
</dbReference>
<protein>
    <recommendedName>
        <fullName evidence="4">VWFA domain-containing protein</fullName>
    </recommendedName>
</protein>
<dbReference type="Gene3D" id="3.40.50.410">
    <property type="entry name" value="von Willebrand factor, type A domain"/>
    <property type="match status" value="1"/>
</dbReference>
<proteinExistence type="predicted"/>
<feature type="region of interest" description="Disordered" evidence="1">
    <location>
        <begin position="93"/>
        <end position="120"/>
    </location>
</feature>
<keyword evidence="3" id="KW-1185">Reference proteome</keyword>
<dbReference type="RefSeq" id="WP_169745776.1">
    <property type="nucleotide sequence ID" value="NZ_AP023354.1"/>
</dbReference>
<dbReference type="EMBL" id="AP023354">
    <property type="protein sequence ID" value="BCJ31852.1"/>
    <property type="molecule type" value="Genomic_DNA"/>
</dbReference>
<dbReference type="PIRSF" id="PIRSF010256">
    <property type="entry name" value="CoxE_vWa"/>
    <property type="match status" value="1"/>
</dbReference>
<dbReference type="AlphaFoldDB" id="A0A810LBA4"/>
<dbReference type="InterPro" id="IPR008912">
    <property type="entry name" value="Uncharacterised_CoxE"/>
</dbReference>
<reference evidence="2" key="1">
    <citation type="submission" date="2020-08" db="EMBL/GenBank/DDBJ databases">
        <title>Whole genome shotgun sequence of Actinocatenispora sera NBRC 101916.</title>
        <authorList>
            <person name="Komaki H."/>
            <person name="Tamura T."/>
        </authorList>
    </citation>
    <scope>NUCLEOTIDE SEQUENCE</scope>
    <source>
        <strain evidence="2">NBRC 101916</strain>
    </source>
</reference>
<accession>A0A810LBA4</accession>